<evidence type="ECO:0000313" key="1">
    <source>
        <dbReference type="Proteomes" id="UP000050741"/>
    </source>
</evidence>
<dbReference type="WBParaSite" id="GPLIN_000351200">
    <property type="protein sequence ID" value="GPLIN_000351200"/>
    <property type="gene ID" value="GPLIN_000351200"/>
</dbReference>
<protein>
    <submittedName>
        <fullName evidence="2">Peptidase S1 domain-containing protein</fullName>
    </submittedName>
</protein>
<dbReference type="SUPFAM" id="SSF50494">
    <property type="entry name" value="Trypsin-like serine proteases"/>
    <property type="match status" value="1"/>
</dbReference>
<dbReference type="InterPro" id="IPR043504">
    <property type="entry name" value="Peptidase_S1_PA_chymotrypsin"/>
</dbReference>
<dbReference type="Gene3D" id="2.40.10.10">
    <property type="entry name" value="Trypsin-like serine proteases"/>
    <property type="match status" value="1"/>
</dbReference>
<sequence>MPTKITPLAPAECKLCAVKQRPKKCVSFNTTNAHHLAGNPLISGGGPIDIGIMPRTEIQIGVQFELFRNTALKGDSGGPLLANNGTNFVQIGVLSGYIPFKNQSAASAAAEIRHYSQLDGRWIQRITGTKCAN</sequence>
<dbReference type="Proteomes" id="UP000050741">
    <property type="component" value="Unassembled WGS sequence"/>
</dbReference>
<reference evidence="2" key="3">
    <citation type="submission" date="2016-06" db="UniProtKB">
        <authorList>
            <consortium name="WormBaseParasite"/>
        </authorList>
    </citation>
    <scope>IDENTIFICATION</scope>
</reference>
<evidence type="ECO:0000313" key="2">
    <source>
        <dbReference type="WBParaSite" id="GPLIN_000351200"/>
    </source>
</evidence>
<name>A0A183BSC6_GLOPA</name>
<reference evidence="1" key="1">
    <citation type="submission" date="2013-12" db="EMBL/GenBank/DDBJ databases">
        <authorList>
            <person name="Aslett M."/>
        </authorList>
    </citation>
    <scope>NUCLEOTIDE SEQUENCE [LARGE SCALE GENOMIC DNA]</scope>
    <source>
        <strain evidence="1">Lindley</strain>
    </source>
</reference>
<dbReference type="AlphaFoldDB" id="A0A183BSC6"/>
<accession>A0A183BSC6</accession>
<proteinExistence type="predicted"/>
<organism evidence="1 2">
    <name type="scientific">Globodera pallida</name>
    <name type="common">Potato cyst nematode worm</name>
    <name type="synonym">Heterodera pallida</name>
    <dbReference type="NCBI Taxonomy" id="36090"/>
    <lineage>
        <taxon>Eukaryota</taxon>
        <taxon>Metazoa</taxon>
        <taxon>Ecdysozoa</taxon>
        <taxon>Nematoda</taxon>
        <taxon>Chromadorea</taxon>
        <taxon>Rhabditida</taxon>
        <taxon>Tylenchina</taxon>
        <taxon>Tylenchomorpha</taxon>
        <taxon>Tylenchoidea</taxon>
        <taxon>Heteroderidae</taxon>
        <taxon>Heteroderinae</taxon>
        <taxon>Globodera</taxon>
    </lineage>
</organism>
<keyword evidence="1" id="KW-1185">Reference proteome</keyword>
<dbReference type="InterPro" id="IPR009003">
    <property type="entry name" value="Peptidase_S1_PA"/>
</dbReference>
<reference evidence="1" key="2">
    <citation type="submission" date="2014-05" db="EMBL/GenBank/DDBJ databases">
        <title>The genome and life-stage specific transcriptomes of Globodera pallida elucidate key aspects of plant parasitism by a cyst nematode.</title>
        <authorList>
            <person name="Cotton J.A."/>
            <person name="Lilley C.J."/>
            <person name="Jones L.M."/>
            <person name="Kikuchi T."/>
            <person name="Reid A.J."/>
            <person name="Thorpe P."/>
            <person name="Tsai I.J."/>
            <person name="Beasley H."/>
            <person name="Blok V."/>
            <person name="Cock P.J.A."/>
            <person name="Van den Akker S.E."/>
            <person name="Holroyd N."/>
            <person name="Hunt M."/>
            <person name="Mantelin S."/>
            <person name="Naghra H."/>
            <person name="Pain A."/>
            <person name="Palomares-Rius J.E."/>
            <person name="Zarowiecki M."/>
            <person name="Berriman M."/>
            <person name="Jones J.T."/>
            <person name="Urwin P.E."/>
        </authorList>
    </citation>
    <scope>NUCLEOTIDE SEQUENCE [LARGE SCALE GENOMIC DNA]</scope>
    <source>
        <strain evidence="1">Lindley</strain>
    </source>
</reference>